<dbReference type="RefSeq" id="XP_011307509.1">
    <property type="nucleotide sequence ID" value="XM_011309207.1"/>
</dbReference>
<sequence length="260" mass="30141">MTYCEIMSVLSPRYELMKYRVRSQNKILIRRQIPTFDECLAFTVAKKGLAFNYSRDLRNKHSSEIDINRFNCQVLACPEVDSSGSLVEDKKFNYYSSYPRKLMLGNRTAVCVPTIGLFVHIEKPDNYTSAQLTCAKFEGKLANIMSAERTAGLSPFLYSENPVYVGLSNRGEERYWRNEFGNKLECSDDRRWAEGEPSSRGCVALIRANFHGNNHTFWKVFPCHRKFSFICEISPRYEPDLFLNKLQATIHIKAKKNLFH</sequence>
<dbReference type="InterPro" id="IPR016187">
    <property type="entry name" value="CTDL_fold"/>
</dbReference>
<feature type="domain" description="C-type lectin" evidence="1">
    <location>
        <begin position="126"/>
        <end position="232"/>
    </location>
</feature>
<dbReference type="Pfam" id="PF00059">
    <property type="entry name" value="Lectin_C"/>
    <property type="match status" value="1"/>
</dbReference>
<gene>
    <name evidence="3" type="primary">LOC105269168</name>
</gene>
<evidence type="ECO:0000313" key="3">
    <source>
        <dbReference type="RefSeq" id="XP_011307509.1"/>
    </source>
</evidence>
<dbReference type="Proteomes" id="UP000694866">
    <property type="component" value="Unplaced"/>
</dbReference>
<dbReference type="GeneID" id="105269168"/>
<proteinExistence type="predicted"/>
<name>A0A9R1TDU5_9HYME</name>
<dbReference type="AlphaFoldDB" id="A0A9R1TDU5"/>
<accession>A0A9R1TDU5</accession>
<evidence type="ECO:0000259" key="1">
    <source>
        <dbReference type="PROSITE" id="PS50041"/>
    </source>
</evidence>
<organism evidence="2 3">
    <name type="scientific">Fopius arisanus</name>
    <dbReference type="NCBI Taxonomy" id="64838"/>
    <lineage>
        <taxon>Eukaryota</taxon>
        <taxon>Metazoa</taxon>
        <taxon>Ecdysozoa</taxon>
        <taxon>Arthropoda</taxon>
        <taxon>Hexapoda</taxon>
        <taxon>Insecta</taxon>
        <taxon>Pterygota</taxon>
        <taxon>Neoptera</taxon>
        <taxon>Endopterygota</taxon>
        <taxon>Hymenoptera</taxon>
        <taxon>Apocrita</taxon>
        <taxon>Ichneumonoidea</taxon>
        <taxon>Braconidae</taxon>
        <taxon>Opiinae</taxon>
        <taxon>Fopius</taxon>
    </lineage>
</organism>
<dbReference type="SMART" id="SM00034">
    <property type="entry name" value="CLECT"/>
    <property type="match status" value="1"/>
</dbReference>
<dbReference type="Gene3D" id="3.10.100.10">
    <property type="entry name" value="Mannose-Binding Protein A, subunit A"/>
    <property type="match status" value="1"/>
</dbReference>
<keyword evidence="2" id="KW-1185">Reference proteome</keyword>
<dbReference type="CDD" id="cd00037">
    <property type="entry name" value="CLECT"/>
    <property type="match status" value="1"/>
</dbReference>
<reference evidence="3" key="1">
    <citation type="submission" date="2025-08" db="UniProtKB">
        <authorList>
            <consortium name="RefSeq"/>
        </authorList>
    </citation>
    <scope>IDENTIFICATION</scope>
    <source>
        <strain evidence="3">USDA-PBARC FA_bdor</strain>
        <tissue evidence="3">Whole organism</tissue>
    </source>
</reference>
<dbReference type="InterPro" id="IPR001304">
    <property type="entry name" value="C-type_lectin-like"/>
</dbReference>
<protein>
    <recommendedName>
        <fullName evidence="1">C-type lectin domain-containing protein</fullName>
    </recommendedName>
</protein>
<dbReference type="SUPFAM" id="SSF56436">
    <property type="entry name" value="C-type lectin-like"/>
    <property type="match status" value="1"/>
</dbReference>
<dbReference type="PROSITE" id="PS50041">
    <property type="entry name" value="C_TYPE_LECTIN_2"/>
    <property type="match status" value="1"/>
</dbReference>
<dbReference type="OrthoDB" id="8066719at2759"/>
<dbReference type="InterPro" id="IPR016186">
    <property type="entry name" value="C-type_lectin-like/link_sf"/>
</dbReference>
<dbReference type="KEGG" id="fas:105269168"/>
<evidence type="ECO:0000313" key="2">
    <source>
        <dbReference type="Proteomes" id="UP000694866"/>
    </source>
</evidence>